<keyword evidence="1" id="KW-0862">Zinc</keyword>
<dbReference type="InterPro" id="IPR013087">
    <property type="entry name" value="Znf_C2H2_type"/>
</dbReference>
<organism evidence="3 4">
    <name type="scientific">Mycena rosella</name>
    <name type="common">Pink bonnet</name>
    <name type="synonym">Agaricus rosellus</name>
    <dbReference type="NCBI Taxonomy" id="1033263"/>
    <lineage>
        <taxon>Eukaryota</taxon>
        <taxon>Fungi</taxon>
        <taxon>Dikarya</taxon>
        <taxon>Basidiomycota</taxon>
        <taxon>Agaricomycotina</taxon>
        <taxon>Agaricomycetes</taxon>
        <taxon>Agaricomycetidae</taxon>
        <taxon>Agaricales</taxon>
        <taxon>Marasmiineae</taxon>
        <taxon>Mycenaceae</taxon>
        <taxon>Mycena</taxon>
    </lineage>
</organism>
<proteinExistence type="predicted"/>
<accession>A0AAD7GXC2</accession>
<evidence type="ECO:0000313" key="3">
    <source>
        <dbReference type="EMBL" id="KAJ7707308.1"/>
    </source>
</evidence>
<dbReference type="GO" id="GO:0008270">
    <property type="term" value="F:zinc ion binding"/>
    <property type="evidence" value="ECO:0007669"/>
    <property type="project" value="UniProtKB-KW"/>
</dbReference>
<reference evidence="3" key="1">
    <citation type="submission" date="2023-03" db="EMBL/GenBank/DDBJ databases">
        <title>Massive genome expansion in bonnet fungi (Mycena s.s.) driven by repeated elements and novel gene families across ecological guilds.</title>
        <authorList>
            <consortium name="Lawrence Berkeley National Laboratory"/>
            <person name="Harder C.B."/>
            <person name="Miyauchi S."/>
            <person name="Viragh M."/>
            <person name="Kuo A."/>
            <person name="Thoen E."/>
            <person name="Andreopoulos B."/>
            <person name="Lu D."/>
            <person name="Skrede I."/>
            <person name="Drula E."/>
            <person name="Henrissat B."/>
            <person name="Morin E."/>
            <person name="Kohler A."/>
            <person name="Barry K."/>
            <person name="LaButti K."/>
            <person name="Morin E."/>
            <person name="Salamov A."/>
            <person name="Lipzen A."/>
            <person name="Mereny Z."/>
            <person name="Hegedus B."/>
            <person name="Baldrian P."/>
            <person name="Stursova M."/>
            <person name="Weitz H."/>
            <person name="Taylor A."/>
            <person name="Grigoriev I.V."/>
            <person name="Nagy L.G."/>
            <person name="Martin F."/>
            <person name="Kauserud H."/>
        </authorList>
    </citation>
    <scope>NUCLEOTIDE SEQUENCE</scope>
    <source>
        <strain evidence="3">CBHHK067</strain>
    </source>
</reference>
<protein>
    <recommendedName>
        <fullName evidence="2">C2H2-type domain-containing protein</fullName>
    </recommendedName>
</protein>
<evidence type="ECO:0000259" key="2">
    <source>
        <dbReference type="PROSITE" id="PS50157"/>
    </source>
</evidence>
<name>A0AAD7GXC2_MYCRO</name>
<dbReference type="PROSITE" id="PS50157">
    <property type="entry name" value="ZINC_FINGER_C2H2_2"/>
    <property type="match status" value="1"/>
</dbReference>
<dbReference type="Proteomes" id="UP001221757">
    <property type="component" value="Unassembled WGS sequence"/>
</dbReference>
<keyword evidence="1" id="KW-0479">Metal-binding</keyword>
<sequence>MFYRNRWATNLPRKAMTSNPRRTSVLALERMQPIALLRLGARIRRMAGSLSVPIVLEISLRSTTLRVSGSGYHTWLCRIDPSTDHINSHNSLKPYGCPKCHEHFGTSHVMKRHARKCQTHQSFRRKRTS</sequence>
<dbReference type="AlphaFoldDB" id="A0AAD7GXC2"/>
<gene>
    <name evidence="3" type="ORF">B0H17DRAFT_514761</name>
</gene>
<comment type="caution">
    <text evidence="3">The sequence shown here is derived from an EMBL/GenBank/DDBJ whole genome shotgun (WGS) entry which is preliminary data.</text>
</comment>
<evidence type="ECO:0000256" key="1">
    <source>
        <dbReference type="PROSITE-ProRule" id="PRU00042"/>
    </source>
</evidence>
<evidence type="ECO:0000313" key="4">
    <source>
        <dbReference type="Proteomes" id="UP001221757"/>
    </source>
</evidence>
<keyword evidence="4" id="KW-1185">Reference proteome</keyword>
<keyword evidence="1" id="KW-0863">Zinc-finger</keyword>
<dbReference type="EMBL" id="JARKIE010000005">
    <property type="protein sequence ID" value="KAJ7707308.1"/>
    <property type="molecule type" value="Genomic_DNA"/>
</dbReference>
<feature type="domain" description="C2H2-type" evidence="2">
    <location>
        <begin position="95"/>
        <end position="125"/>
    </location>
</feature>